<accession>A0A1D3CZU3</accession>
<proteinExistence type="predicted"/>
<feature type="transmembrane region" description="Helical" evidence="2">
    <location>
        <begin position="16"/>
        <end position="34"/>
    </location>
</feature>
<dbReference type="Proteomes" id="UP000095192">
    <property type="component" value="Unassembled WGS sequence"/>
</dbReference>
<dbReference type="VEuPathDB" id="ToxoDB:cyc_04864"/>
<keyword evidence="2" id="KW-1133">Transmembrane helix</keyword>
<dbReference type="VEuPathDB" id="ToxoDB:LOC34621333"/>
<feature type="compositionally biased region" description="Polar residues" evidence="1">
    <location>
        <begin position="534"/>
        <end position="549"/>
    </location>
</feature>
<keyword evidence="2" id="KW-0472">Membrane</keyword>
<organism evidence="3 4">
    <name type="scientific">Cyclospora cayetanensis</name>
    <dbReference type="NCBI Taxonomy" id="88456"/>
    <lineage>
        <taxon>Eukaryota</taxon>
        <taxon>Sar</taxon>
        <taxon>Alveolata</taxon>
        <taxon>Apicomplexa</taxon>
        <taxon>Conoidasida</taxon>
        <taxon>Coccidia</taxon>
        <taxon>Eucoccidiorida</taxon>
        <taxon>Eimeriorina</taxon>
        <taxon>Eimeriidae</taxon>
        <taxon>Cyclospora</taxon>
    </lineage>
</organism>
<feature type="compositionally biased region" description="Polar residues" evidence="1">
    <location>
        <begin position="228"/>
        <end position="260"/>
    </location>
</feature>
<name>A0A1D3CZU3_9EIME</name>
<evidence type="ECO:0000256" key="1">
    <source>
        <dbReference type="SAM" id="MobiDB-lite"/>
    </source>
</evidence>
<sequence length="642" mass="68629">MGTEVATGLFPLLVEWLVPALVLFGLELVIYALYRRFSLSACTERGRLAAAATPPEQPAASPGVCSLPPRLHNPSPLMESWEKNVNFRYRSDCSTAELTSDAEQSSQRENSRAADTCTAPSCSVQFDEFGDAAKLRRKVLLEEGTQSLHATLSHCHNVSNEIGSPKQAAYSRSAMMLAYCDMRQRSLLKRPDRFPEFVRYIATPQEIDKYHKSAEAAAAYGGACSSSRDSVSSFEQGQPRQTSRDGISQRRNITTSSQPSGEGGERFLPTKSCIDLSKAVADTYTLELRLSAQKLRQIDIAITVYDSFKRRAIAMRPNVCLLLVHCALAAGDFVRAVGWLLEFLDECVPIQGDWLDRVIAATAVGASHLLQELLHQLERLRQSDKLSPECCEVLKGATGYLALTAVTAAGESSAAAGAAGSTGLRQRQLSPQLQMPHQPQTLRRKSVQSSKAQLVLPPPPAPSAPVAPAAKTEAAECESLAAATNEAATTADAPASASLAAELRSGPPEEAGGAGEASSEAAAAAAACAETENLETTQNAEVETDSTAETKLAARVASAGDEAAAVAEAATAADSPSKRLNPYAPEFVPHQMPFQPPPVPDPWSTTRKPWHPRCLKALARELLAARESAPKTSSTRCSFSRS</sequence>
<dbReference type="InParanoid" id="A0A1D3CZU3"/>
<feature type="region of interest" description="Disordered" evidence="1">
    <location>
        <begin position="224"/>
        <end position="267"/>
    </location>
</feature>
<feature type="region of interest" description="Disordered" evidence="1">
    <location>
        <begin position="419"/>
        <end position="607"/>
    </location>
</feature>
<gene>
    <name evidence="3" type="ORF">cyc_04864</name>
</gene>
<keyword evidence="2" id="KW-0812">Transmembrane</keyword>
<protein>
    <submittedName>
        <fullName evidence="3">Uncharacterized protein</fullName>
    </submittedName>
</protein>
<dbReference type="EMBL" id="JROU02001343">
    <property type="protein sequence ID" value="OEH76723.1"/>
    <property type="molecule type" value="Genomic_DNA"/>
</dbReference>
<evidence type="ECO:0000256" key="2">
    <source>
        <dbReference type="SAM" id="Phobius"/>
    </source>
</evidence>
<reference evidence="3 4" key="1">
    <citation type="journal article" date="2016" name="BMC Genomics">
        <title>Comparative genomics reveals Cyclospora cayetanensis possesses coccidia-like metabolism and invasion components but unique surface antigens.</title>
        <authorList>
            <person name="Liu S."/>
            <person name="Wang L."/>
            <person name="Zheng H."/>
            <person name="Xu Z."/>
            <person name="Roellig D.M."/>
            <person name="Li N."/>
            <person name="Frace M.A."/>
            <person name="Tang K."/>
            <person name="Arrowood M.J."/>
            <person name="Moss D.M."/>
            <person name="Zhang L."/>
            <person name="Feng Y."/>
            <person name="Xiao L."/>
        </authorList>
    </citation>
    <scope>NUCLEOTIDE SEQUENCE [LARGE SCALE GENOMIC DNA]</scope>
    <source>
        <strain evidence="3 4">CHN_HEN01</strain>
    </source>
</reference>
<comment type="caution">
    <text evidence="3">The sequence shown here is derived from an EMBL/GenBank/DDBJ whole genome shotgun (WGS) entry which is preliminary data.</text>
</comment>
<feature type="compositionally biased region" description="Polar residues" evidence="1">
    <location>
        <begin position="424"/>
        <end position="452"/>
    </location>
</feature>
<feature type="compositionally biased region" description="Low complexity" evidence="1">
    <location>
        <begin position="553"/>
        <end position="575"/>
    </location>
</feature>
<evidence type="ECO:0000313" key="4">
    <source>
        <dbReference type="Proteomes" id="UP000095192"/>
    </source>
</evidence>
<feature type="compositionally biased region" description="Pro residues" evidence="1">
    <location>
        <begin position="456"/>
        <end position="465"/>
    </location>
</feature>
<keyword evidence="4" id="KW-1185">Reference proteome</keyword>
<feature type="compositionally biased region" description="Low complexity" evidence="1">
    <location>
        <begin position="516"/>
        <end position="530"/>
    </location>
</feature>
<feature type="compositionally biased region" description="Low complexity" evidence="1">
    <location>
        <begin position="466"/>
        <end position="503"/>
    </location>
</feature>
<dbReference type="AlphaFoldDB" id="A0A1D3CZU3"/>
<evidence type="ECO:0000313" key="3">
    <source>
        <dbReference type="EMBL" id="OEH76723.1"/>
    </source>
</evidence>